<feature type="compositionally biased region" description="Low complexity" evidence="1">
    <location>
        <begin position="210"/>
        <end position="225"/>
    </location>
</feature>
<proteinExistence type="predicted"/>
<feature type="compositionally biased region" description="Low complexity" evidence="1">
    <location>
        <begin position="172"/>
        <end position="189"/>
    </location>
</feature>
<evidence type="ECO:0000256" key="1">
    <source>
        <dbReference type="SAM" id="MobiDB-lite"/>
    </source>
</evidence>
<evidence type="ECO:0000313" key="3">
    <source>
        <dbReference type="Proteomes" id="UP001215598"/>
    </source>
</evidence>
<accession>A0AAD7MKY4</accession>
<reference evidence="2" key="1">
    <citation type="submission" date="2023-03" db="EMBL/GenBank/DDBJ databases">
        <title>Massive genome expansion in bonnet fungi (Mycena s.s.) driven by repeated elements and novel gene families across ecological guilds.</title>
        <authorList>
            <consortium name="Lawrence Berkeley National Laboratory"/>
            <person name="Harder C.B."/>
            <person name="Miyauchi S."/>
            <person name="Viragh M."/>
            <person name="Kuo A."/>
            <person name="Thoen E."/>
            <person name="Andreopoulos B."/>
            <person name="Lu D."/>
            <person name="Skrede I."/>
            <person name="Drula E."/>
            <person name="Henrissat B."/>
            <person name="Morin E."/>
            <person name="Kohler A."/>
            <person name="Barry K."/>
            <person name="LaButti K."/>
            <person name="Morin E."/>
            <person name="Salamov A."/>
            <person name="Lipzen A."/>
            <person name="Mereny Z."/>
            <person name="Hegedus B."/>
            <person name="Baldrian P."/>
            <person name="Stursova M."/>
            <person name="Weitz H."/>
            <person name="Taylor A."/>
            <person name="Grigoriev I.V."/>
            <person name="Nagy L.G."/>
            <person name="Martin F."/>
            <person name="Kauserud H."/>
        </authorList>
    </citation>
    <scope>NUCLEOTIDE SEQUENCE</scope>
    <source>
        <strain evidence="2">CBHHK182m</strain>
    </source>
</reference>
<comment type="caution">
    <text evidence="2">The sequence shown here is derived from an EMBL/GenBank/DDBJ whole genome shotgun (WGS) entry which is preliminary data.</text>
</comment>
<protein>
    <submittedName>
        <fullName evidence="2">Uncharacterized protein</fullName>
    </submittedName>
</protein>
<dbReference type="AlphaFoldDB" id="A0AAD7MKY4"/>
<evidence type="ECO:0000313" key="2">
    <source>
        <dbReference type="EMBL" id="KAJ7722346.1"/>
    </source>
</evidence>
<name>A0AAD7MKY4_9AGAR</name>
<keyword evidence="3" id="KW-1185">Reference proteome</keyword>
<gene>
    <name evidence="2" type="ORF">B0H16DRAFT_1600804</name>
</gene>
<sequence length="300" mass="30829">MSRRFLSELRMYGTCNCLDTAYRQFSEFSHSPNNPSFLHPTMRSAAFALSLFSLFVAFSLTAAHSVGADNDAPEATMCVYDRRSALEKRADGDSGGDGSVGVTLPSVGLTLGNITTKLGNINLTVTNVTISVGNVDIENIEIGNITVIVSVPLPGASPINAFSASSAPTSIATSTSTGTSTISPPVSVSQTASSDANFLQRVRRQQDSASSLPPTTTTSGIGLPTVTVGGGDVSAGAGNVDTEIGNITIFVGNVNVSIGDVKIKNVTIGNIFVLVQIGQPDLNGALGNLTNALEGTNPTS</sequence>
<feature type="region of interest" description="Disordered" evidence="1">
    <location>
        <begin position="172"/>
        <end position="225"/>
    </location>
</feature>
<dbReference type="EMBL" id="JARKIB010000221">
    <property type="protein sequence ID" value="KAJ7722346.1"/>
    <property type="molecule type" value="Genomic_DNA"/>
</dbReference>
<organism evidence="2 3">
    <name type="scientific">Mycena metata</name>
    <dbReference type="NCBI Taxonomy" id="1033252"/>
    <lineage>
        <taxon>Eukaryota</taxon>
        <taxon>Fungi</taxon>
        <taxon>Dikarya</taxon>
        <taxon>Basidiomycota</taxon>
        <taxon>Agaricomycotina</taxon>
        <taxon>Agaricomycetes</taxon>
        <taxon>Agaricomycetidae</taxon>
        <taxon>Agaricales</taxon>
        <taxon>Marasmiineae</taxon>
        <taxon>Mycenaceae</taxon>
        <taxon>Mycena</taxon>
    </lineage>
</organism>
<dbReference type="Proteomes" id="UP001215598">
    <property type="component" value="Unassembled WGS sequence"/>
</dbReference>